<evidence type="ECO:0000313" key="2">
    <source>
        <dbReference type="Proteomes" id="UP000178138"/>
    </source>
</evidence>
<comment type="caution">
    <text evidence="1">The sequence shown here is derived from an EMBL/GenBank/DDBJ whole genome shotgun (WGS) entry which is preliminary data.</text>
</comment>
<proteinExistence type="predicted"/>
<dbReference type="Proteomes" id="UP000178138">
    <property type="component" value="Unassembled WGS sequence"/>
</dbReference>
<gene>
    <name evidence="1" type="ORF">A2225_00530</name>
</gene>
<organism evidence="1 2">
    <name type="scientific">Candidatus Nomurabacteria bacterium RIFOXYA2_FULL_42_12</name>
    <dbReference type="NCBI Taxonomy" id="1801801"/>
    <lineage>
        <taxon>Bacteria</taxon>
        <taxon>Candidatus Nomuraibacteriota</taxon>
    </lineage>
</organism>
<evidence type="ECO:0000313" key="1">
    <source>
        <dbReference type="EMBL" id="OGJ07424.1"/>
    </source>
</evidence>
<sequence length="115" mass="14134">MKKKNCDLCERRNLLRNTFLFENRYGFFVLNPICFIKIKGKKFKVKKRFSVSAHNHIKEPSPYLLAMMRKTFKEFLLRKYSLVWKRDYDFFVTLGTYPKHWHMHACVYPFKEVKE</sequence>
<reference evidence="1 2" key="1">
    <citation type="journal article" date="2016" name="Nat. Commun.">
        <title>Thousands of microbial genomes shed light on interconnected biogeochemical processes in an aquifer system.</title>
        <authorList>
            <person name="Anantharaman K."/>
            <person name="Brown C.T."/>
            <person name="Hug L.A."/>
            <person name="Sharon I."/>
            <person name="Castelle C.J."/>
            <person name="Probst A.J."/>
            <person name="Thomas B.C."/>
            <person name="Singh A."/>
            <person name="Wilkins M.J."/>
            <person name="Karaoz U."/>
            <person name="Brodie E.L."/>
            <person name="Williams K.H."/>
            <person name="Hubbard S.S."/>
            <person name="Banfield J.F."/>
        </authorList>
    </citation>
    <scope>NUCLEOTIDE SEQUENCE [LARGE SCALE GENOMIC DNA]</scope>
</reference>
<protein>
    <submittedName>
        <fullName evidence="1">Uncharacterized protein</fullName>
    </submittedName>
</protein>
<accession>A0A1F6YM32</accession>
<dbReference type="AlphaFoldDB" id="A0A1F6YM32"/>
<dbReference type="EMBL" id="MFVZ01000013">
    <property type="protein sequence ID" value="OGJ07424.1"/>
    <property type="molecule type" value="Genomic_DNA"/>
</dbReference>
<name>A0A1F6YM32_9BACT</name>